<comment type="similarity">
    <text evidence="1 7">Belongs to the peptidase M16 family.</text>
</comment>
<dbReference type="GO" id="GO:0046872">
    <property type="term" value="F:metal ion binding"/>
    <property type="evidence" value="ECO:0007669"/>
    <property type="project" value="UniProtKB-KW"/>
</dbReference>
<dbReference type="InterPro" id="IPR050626">
    <property type="entry name" value="Peptidase_M16"/>
</dbReference>
<proteinExistence type="inferred from homology"/>
<dbReference type="Proteomes" id="UP000297245">
    <property type="component" value="Unassembled WGS sequence"/>
</dbReference>
<dbReference type="GO" id="GO:0005829">
    <property type="term" value="C:cytosol"/>
    <property type="evidence" value="ECO:0007669"/>
    <property type="project" value="TreeGrafter"/>
</dbReference>
<evidence type="ECO:0000259" key="10">
    <source>
        <dbReference type="Pfam" id="PF05193"/>
    </source>
</evidence>
<dbReference type="Pfam" id="PF05193">
    <property type="entry name" value="Peptidase_M16_C"/>
    <property type="match status" value="1"/>
</dbReference>
<dbReference type="PROSITE" id="PS00143">
    <property type="entry name" value="INSULINASE"/>
    <property type="match status" value="1"/>
</dbReference>
<protein>
    <recommendedName>
        <fullName evidence="13">LuxS/MPP-like metallohydrolase</fullName>
    </recommendedName>
</protein>
<evidence type="ECO:0008006" key="13">
    <source>
        <dbReference type="Google" id="ProtNLM"/>
    </source>
</evidence>
<dbReference type="Pfam" id="PF00675">
    <property type="entry name" value="Peptidase_M16"/>
    <property type="match status" value="1"/>
</dbReference>
<evidence type="ECO:0000313" key="11">
    <source>
        <dbReference type="EMBL" id="THU96371.1"/>
    </source>
</evidence>
<keyword evidence="5" id="KW-0862">Zinc</keyword>
<dbReference type="InterPro" id="IPR011765">
    <property type="entry name" value="Pept_M16_N"/>
</dbReference>
<keyword evidence="4" id="KW-0378">Hydrolase</keyword>
<feature type="domain" description="Peptidase M16 C-terminal" evidence="10">
    <location>
        <begin position="214"/>
        <end position="380"/>
    </location>
</feature>
<dbReference type="EMBL" id="ML179179">
    <property type="protein sequence ID" value="THU96371.1"/>
    <property type="molecule type" value="Genomic_DNA"/>
</dbReference>
<dbReference type="SUPFAM" id="SSF63411">
    <property type="entry name" value="LuxS/MPP-like metallohydrolase"/>
    <property type="match status" value="2"/>
</dbReference>
<dbReference type="AlphaFoldDB" id="A0A4S8M399"/>
<evidence type="ECO:0000256" key="5">
    <source>
        <dbReference type="ARBA" id="ARBA00022833"/>
    </source>
</evidence>
<reference evidence="11 12" key="1">
    <citation type="journal article" date="2019" name="Nat. Ecol. Evol.">
        <title>Megaphylogeny resolves global patterns of mushroom evolution.</title>
        <authorList>
            <person name="Varga T."/>
            <person name="Krizsan K."/>
            <person name="Foldi C."/>
            <person name="Dima B."/>
            <person name="Sanchez-Garcia M."/>
            <person name="Sanchez-Ramirez S."/>
            <person name="Szollosi G.J."/>
            <person name="Szarkandi J.G."/>
            <person name="Papp V."/>
            <person name="Albert L."/>
            <person name="Andreopoulos W."/>
            <person name="Angelini C."/>
            <person name="Antonin V."/>
            <person name="Barry K.W."/>
            <person name="Bougher N.L."/>
            <person name="Buchanan P."/>
            <person name="Buyck B."/>
            <person name="Bense V."/>
            <person name="Catcheside P."/>
            <person name="Chovatia M."/>
            <person name="Cooper J."/>
            <person name="Damon W."/>
            <person name="Desjardin D."/>
            <person name="Finy P."/>
            <person name="Geml J."/>
            <person name="Haridas S."/>
            <person name="Hughes K."/>
            <person name="Justo A."/>
            <person name="Karasinski D."/>
            <person name="Kautmanova I."/>
            <person name="Kiss B."/>
            <person name="Kocsube S."/>
            <person name="Kotiranta H."/>
            <person name="LaButti K.M."/>
            <person name="Lechner B.E."/>
            <person name="Liimatainen K."/>
            <person name="Lipzen A."/>
            <person name="Lukacs Z."/>
            <person name="Mihaltcheva S."/>
            <person name="Morgado L.N."/>
            <person name="Niskanen T."/>
            <person name="Noordeloos M.E."/>
            <person name="Ohm R.A."/>
            <person name="Ortiz-Santana B."/>
            <person name="Ovrebo C."/>
            <person name="Racz N."/>
            <person name="Riley R."/>
            <person name="Savchenko A."/>
            <person name="Shiryaev A."/>
            <person name="Soop K."/>
            <person name="Spirin V."/>
            <person name="Szebenyi C."/>
            <person name="Tomsovsky M."/>
            <person name="Tulloss R.E."/>
            <person name="Uehling J."/>
            <person name="Grigoriev I.V."/>
            <person name="Vagvolgyi C."/>
            <person name="Papp T."/>
            <person name="Martin F.M."/>
            <person name="Miettinen O."/>
            <person name="Hibbett D.S."/>
            <person name="Nagy L.G."/>
        </authorList>
    </citation>
    <scope>NUCLEOTIDE SEQUENCE [LARGE SCALE GENOMIC DNA]</scope>
    <source>
        <strain evidence="11 12">CBS 962.96</strain>
    </source>
</reference>
<dbReference type="GO" id="GO:0004222">
    <property type="term" value="F:metalloendopeptidase activity"/>
    <property type="evidence" value="ECO:0007669"/>
    <property type="project" value="InterPro"/>
</dbReference>
<feature type="domain" description="Peptidase M16 N-terminal" evidence="9">
    <location>
        <begin position="51"/>
        <end position="184"/>
    </location>
</feature>
<dbReference type="PANTHER" id="PTHR43690:SF18">
    <property type="entry name" value="INSULIN-DEGRADING ENZYME-RELATED"/>
    <property type="match status" value="1"/>
</dbReference>
<dbReference type="GO" id="GO:0005739">
    <property type="term" value="C:mitochondrion"/>
    <property type="evidence" value="ECO:0007669"/>
    <property type="project" value="TreeGrafter"/>
</dbReference>
<dbReference type="PANTHER" id="PTHR43690">
    <property type="entry name" value="NARDILYSIN"/>
    <property type="match status" value="1"/>
</dbReference>
<sequence length="407" mass="46685">MATEAQWRRVSPPRSEVPPYSQFVKPIQKSQQDDREYRIIKLDNGLEATLVHDLKADKAAASLDVAVGHLSDPDDMPGLAHFCEHLLFMGTEQFPKENEYSEFLSKNNGASNAYTSTSNTNYYFSVATAQLPGALARFAGFFHCPLFAPSCTSRELNAVDSEHKKNHQSDLWRIFQVSKHLSKDGHPWRKFGSGNRESLSKAAKDLKAKQKLPLIEWWSKEYCASRMHLCVLGKESLDELEELVSTLFSPIPNRQVDPLPMFYDHPFGPDEKGTLVSVQTIMTMHVIEISIPLEYQGFNWRHKPANFLAHFIGHEGPGSLYSYLKQKHWVSGLRAGPQVAVRGFEFFHLTIYLTSEGFKNYKSVILSTYKYLSMLRESTFERYHQEEIASLSETRFRFLEKKRPDTY</sequence>
<name>A0A4S8M399_DENBC</name>
<evidence type="ECO:0000256" key="4">
    <source>
        <dbReference type="ARBA" id="ARBA00022801"/>
    </source>
</evidence>
<accession>A0A4S8M399</accession>
<dbReference type="FunFam" id="3.30.830.10:FF:000004">
    <property type="entry name" value="Putative insulin-degrading enzyme"/>
    <property type="match status" value="1"/>
</dbReference>
<dbReference type="InterPro" id="IPR011249">
    <property type="entry name" value="Metalloenz_LuxS/M16"/>
</dbReference>
<feature type="non-terminal residue" evidence="11">
    <location>
        <position position="407"/>
    </location>
</feature>
<dbReference type="GO" id="GO:0051603">
    <property type="term" value="P:proteolysis involved in protein catabolic process"/>
    <property type="evidence" value="ECO:0007669"/>
    <property type="project" value="TreeGrafter"/>
</dbReference>
<keyword evidence="3" id="KW-0479">Metal-binding</keyword>
<dbReference type="GO" id="GO:0043171">
    <property type="term" value="P:peptide catabolic process"/>
    <property type="evidence" value="ECO:0007669"/>
    <property type="project" value="TreeGrafter"/>
</dbReference>
<feature type="compositionally biased region" description="Low complexity" evidence="8">
    <location>
        <begin position="8"/>
        <end position="19"/>
    </location>
</feature>
<evidence type="ECO:0000256" key="7">
    <source>
        <dbReference type="RuleBase" id="RU004447"/>
    </source>
</evidence>
<dbReference type="InterPro" id="IPR007863">
    <property type="entry name" value="Peptidase_M16_C"/>
</dbReference>
<gene>
    <name evidence="11" type="ORF">K435DRAFT_664679</name>
</gene>
<evidence type="ECO:0000313" key="12">
    <source>
        <dbReference type="Proteomes" id="UP000297245"/>
    </source>
</evidence>
<keyword evidence="6" id="KW-0482">Metalloprotease</keyword>
<evidence type="ECO:0000259" key="9">
    <source>
        <dbReference type="Pfam" id="PF00675"/>
    </source>
</evidence>
<keyword evidence="12" id="KW-1185">Reference proteome</keyword>
<feature type="region of interest" description="Disordered" evidence="8">
    <location>
        <begin position="1"/>
        <end position="20"/>
    </location>
</feature>
<evidence type="ECO:0000256" key="6">
    <source>
        <dbReference type="ARBA" id="ARBA00023049"/>
    </source>
</evidence>
<evidence type="ECO:0000256" key="2">
    <source>
        <dbReference type="ARBA" id="ARBA00022670"/>
    </source>
</evidence>
<organism evidence="11 12">
    <name type="scientific">Dendrothele bispora (strain CBS 962.96)</name>
    <dbReference type="NCBI Taxonomy" id="1314807"/>
    <lineage>
        <taxon>Eukaryota</taxon>
        <taxon>Fungi</taxon>
        <taxon>Dikarya</taxon>
        <taxon>Basidiomycota</taxon>
        <taxon>Agaricomycotina</taxon>
        <taxon>Agaricomycetes</taxon>
        <taxon>Agaricomycetidae</taxon>
        <taxon>Agaricales</taxon>
        <taxon>Agaricales incertae sedis</taxon>
        <taxon>Dendrothele</taxon>
    </lineage>
</organism>
<evidence type="ECO:0000256" key="3">
    <source>
        <dbReference type="ARBA" id="ARBA00022723"/>
    </source>
</evidence>
<evidence type="ECO:0000256" key="8">
    <source>
        <dbReference type="SAM" id="MobiDB-lite"/>
    </source>
</evidence>
<keyword evidence="2" id="KW-0645">Protease</keyword>
<evidence type="ECO:0000256" key="1">
    <source>
        <dbReference type="ARBA" id="ARBA00007261"/>
    </source>
</evidence>
<dbReference type="Gene3D" id="3.30.830.10">
    <property type="entry name" value="Metalloenzyme, LuxS/M16 peptidase-like"/>
    <property type="match status" value="2"/>
</dbReference>
<dbReference type="InterPro" id="IPR001431">
    <property type="entry name" value="Pept_M16_Zn_BS"/>
</dbReference>
<dbReference type="OrthoDB" id="952271at2759"/>